<name>A0A4S2EIH9_9LACO</name>
<proteinExistence type="predicted"/>
<dbReference type="AlphaFoldDB" id="A0A4S2EIH9"/>
<evidence type="ECO:0000313" key="2">
    <source>
        <dbReference type="Proteomes" id="UP000463931"/>
    </source>
</evidence>
<dbReference type="RefSeq" id="WP_056960419.1">
    <property type="nucleotide sequence ID" value="NZ_BAAAWB010000020.1"/>
</dbReference>
<reference evidence="1 2" key="1">
    <citation type="journal article" date="2019" name="Nat. Med.">
        <title>Preventing dysbiosis of the neonatal mouse intestinal microbiome protects against late-onset sepsis.</title>
        <authorList>
            <person name="Singer J.R."/>
            <person name="Blosser E.G."/>
            <person name="Zindl C.L."/>
            <person name="Silberger D.J."/>
            <person name="Conlan S."/>
            <person name="Laufer V.A."/>
            <person name="DiToro D."/>
            <person name="Deming C."/>
            <person name="Kumar R."/>
            <person name="Morrow C.D."/>
            <person name="Segre J.A."/>
            <person name="Gray M.J."/>
            <person name="Randolph D.A."/>
            <person name="Weaver C.T."/>
        </authorList>
    </citation>
    <scope>NUCLEOTIDE SEQUENCE [LARGE SCALE GENOMIC DNA]</scope>
    <source>
        <strain evidence="1 2">V10</strain>
    </source>
</reference>
<dbReference type="InterPro" id="IPR044927">
    <property type="entry name" value="Endonuclea_NS_2"/>
</dbReference>
<dbReference type="InterPro" id="IPR044929">
    <property type="entry name" value="DNA/RNA_non-sp_Endonuclease_sf"/>
</dbReference>
<protein>
    <submittedName>
        <fullName evidence="1">DNA-entry nuclease</fullName>
    </submittedName>
</protein>
<dbReference type="EMBL" id="CP040852">
    <property type="protein sequence ID" value="QIA90603.1"/>
    <property type="molecule type" value="Genomic_DNA"/>
</dbReference>
<evidence type="ECO:0000313" key="1">
    <source>
        <dbReference type="EMBL" id="QIA90603.1"/>
    </source>
</evidence>
<sequence length="252" mass="28851">MKQGKLIFLLVTIVVIILVQPNVFRTVKSILFPRSFSEQITKDTVSKSDREINKNLAKVKFDGRQVIEVNGNLPTLKPQKGDIKDKGEFYSDIDLLGRVGKAEVLLSINTLSFNKKRGISKIKPTGWKEKTIEINGKEQNFYKRCFLISPEFGGKGNEKNIFTGTRVLEENTTDHSQSMPYYENLVKKYINDTRHQVLYQVTPIFHGIDLVPRGVRIQAKSVEDDQLSFDIFIFNVQPGYKINYLNGNFAKE</sequence>
<accession>A0A4S2EIH9</accession>
<organism evidence="1 2">
    <name type="scientific">Ligilactobacillus murinus</name>
    <dbReference type="NCBI Taxonomy" id="1622"/>
    <lineage>
        <taxon>Bacteria</taxon>
        <taxon>Bacillati</taxon>
        <taxon>Bacillota</taxon>
        <taxon>Bacilli</taxon>
        <taxon>Lactobacillales</taxon>
        <taxon>Lactobacillaceae</taxon>
        <taxon>Ligilactobacillus</taxon>
    </lineage>
</organism>
<dbReference type="Pfam" id="PF13930">
    <property type="entry name" value="Endonuclea_NS_2"/>
    <property type="match status" value="1"/>
</dbReference>
<gene>
    <name evidence="1" type="ORF">FEE40_10780</name>
</gene>
<dbReference type="Gene3D" id="3.40.570.10">
    <property type="entry name" value="Extracellular Endonuclease, subunit A"/>
    <property type="match status" value="1"/>
</dbReference>
<dbReference type="Proteomes" id="UP000463931">
    <property type="component" value="Chromosome"/>
</dbReference>